<accession>A0A9P7ZDI3</accession>
<protein>
    <recommendedName>
        <fullName evidence="2">F-box domain-containing protein</fullName>
    </recommendedName>
</protein>
<dbReference type="InterPro" id="IPR036047">
    <property type="entry name" value="F-box-like_dom_sf"/>
</dbReference>
<dbReference type="OrthoDB" id="5241332at2759"/>
<comment type="caution">
    <text evidence="3">The sequence shown here is derived from an EMBL/GenBank/DDBJ whole genome shotgun (WGS) entry which is preliminary data.</text>
</comment>
<evidence type="ECO:0000256" key="1">
    <source>
        <dbReference type="SAM" id="MobiDB-lite"/>
    </source>
</evidence>
<evidence type="ECO:0000313" key="3">
    <source>
        <dbReference type="EMBL" id="KAG9249468.1"/>
    </source>
</evidence>
<evidence type="ECO:0000313" key="4">
    <source>
        <dbReference type="Proteomes" id="UP000887229"/>
    </source>
</evidence>
<dbReference type="Pfam" id="PF00646">
    <property type="entry name" value="F-box"/>
    <property type="match status" value="1"/>
</dbReference>
<dbReference type="PROSITE" id="PS50181">
    <property type="entry name" value="FBOX"/>
    <property type="match status" value="1"/>
</dbReference>
<dbReference type="Proteomes" id="UP000887229">
    <property type="component" value="Unassembled WGS sequence"/>
</dbReference>
<dbReference type="SUPFAM" id="SSF81383">
    <property type="entry name" value="F-box domain"/>
    <property type="match status" value="1"/>
</dbReference>
<reference evidence="3" key="1">
    <citation type="journal article" date="2021" name="IMA Fungus">
        <title>Genomic characterization of three marine fungi, including Emericellopsis atlantica sp. nov. with signatures of a generalist lifestyle and marine biomass degradation.</title>
        <authorList>
            <person name="Hagestad O.C."/>
            <person name="Hou L."/>
            <person name="Andersen J.H."/>
            <person name="Hansen E.H."/>
            <person name="Altermark B."/>
            <person name="Li C."/>
            <person name="Kuhnert E."/>
            <person name="Cox R.J."/>
            <person name="Crous P.W."/>
            <person name="Spatafora J.W."/>
            <person name="Lail K."/>
            <person name="Amirebrahimi M."/>
            <person name="Lipzen A."/>
            <person name="Pangilinan J."/>
            <person name="Andreopoulos W."/>
            <person name="Hayes R.D."/>
            <person name="Ng V."/>
            <person name="Grigoriev I.V."/>
            <person name="Jackson S.A."/>
            <person name="Sutton T.D.S."/>
            <person name="Dobson A.D.W."/>
            <person name="Rama T."/>
        </authorList>
    </citation>
    <scope>NUCLEOTIDE SEQUENCE</scope>
    <source>
        <strain evidence="3">TS7</strain>
    </source>
</reference>
<dbReference type="GeneID" id="70292707"/>
<keyword evidence="4" id="KW-1185">Reference proteome</keyword>
<organism evidence="3 4">
    <name type="scientific">Emericellopsis atlantica</name>
    <dbReference type="NCBI Taxonomy" id="2614577"/>
    <lineage>
        <taxon>Eukaryota</taxon>
        <taxon>Fungi</taxon>
        <taxon>Dikarya</taxon>
        <taxon>Ascomycota</taxon>
        <taxon>Pezizomycotina</taxon>
        <taxon>Sordariomycetes</taxon>
        <taxon>Hypocreomycetidae</taxon>
        <taxon>Hypocreales</taxon>
        <taxon>Bionectriaceae</taxon>
        <taxon>Emericellopsis</taxon>
    </lineage>
</organism>
<dbReference type="InterPro" id="IPR001810">
    <property type="entry name" value="F-box_dom"/>
</dbReference>
<name>A0A9P7ZDI3_9HYPO</name>
<dbReference type="RefSeq" id="XP_046113392.1">
    <property type="nucleotide sequence ID" value="XM_046261804.1"/>
</dbReference>
<feature type="region of interest" description="Disordered" evidence="1">
    <location>
        <begin position="167"/>
        <end position="210"/>
    </location>
</feature>
<sequence length="230" mass="26662">MCDASLLANLPGEIHLKILSYLSPMDRICLKVTSTYFNNVIPKLSPEELQDAELSTSAETKDLYGCYDCLRLRSVDRFADPQLRKKRGRFGRESMKRFCVECGLADCEGRNPRVRYVRGNHIDIQGVPYIICENCNRFGLKANEDDHTSTKLCVTCWRPRYERRMQEEESTRRAEREQRRATRRAQMRSLGYSSSDWEDSCPPSPTWSEEQMAMIQSEADMYMNSPKASD</sequence>
<proteinExistence type="predicted"/>
<feature type="compositionally biased region" description="Basic and acidic residues" evidence="1">
    <location>
        <begin position="167"/>
        <end position="180"/>
    </location>
</feature>
<dbReference type="AlphaFoldDB" id="A0A9P7ZDI3"/>
<dbReference type="EMBL" id="MU251307">
    <property type="protein sequence ID" value="KAG9249468.1"/>
    <property type="molecule type" value="Genomic_DNA"/>
</dbReference>
<feature type="domain" description="F-box" evidence="2">
    <location>
        <begin position="4"/>
        <end position="52"/>
    </location>
</feature>
<evidence type="ECO:0000259" key="2">
    <source>
        <dbReference type="PROSITE" id="PS50181"/>
    </source>
</evidence>
<gene>
    <name evidence="3" type="ORF">F5Z01DRAFT_631659</name>
</gene>